<evidence type="ECO:0000313" key="2">
    <source>
        <dbReference type="Proteomes" id="UP000001878"/>
    </source>
</evidence>
<dbReference type="EMBL" id="FJ822135">
    <property type="protein sequence ID" value="ACO37110.1"/>
    <property type="molecule type" value="Genomic_DNA"/>
</dbReference>
<evidence type="ECO:0000313" key="1">
    <source>
        <dbReference type="EMBL" id="ACO37110.1"/>
    </source>
</evidence>
<dbReference type="GeneID" id="7751044"/>
<sequence length="106" mass="12102">MKYQLIETKDLNREQKLLAIKSGFTINLNKSWLYSKSVSGKTETIVPEQASHAWLVMHSKSQVVPTHTKLTANQKVYYNVYANKQIKDKHHTVLKSVATMGVETVK</sequence>
<keyword evidence="2" id="KW-1185">Reference proteome</keyword>
<accession>C1KFU9</accession>
<dbReference type="RefSeq" id="YP_002790868.1">
    <property type="nucleotide sequence ID" value="NC_012530.1"/>
</dbReference>
<organism evidence="1 2">
    <name type="scientific">Lactobacillus phage Lb338-1</name>
    <dbReference type="NCBI Taxonomy" id="2892342"/>
    <lineage>
        <taxon>Viruses</taxon>
        <taxon>Duplodnaviria</taxon>
        <taxon>Heunggongvirae</taxon>
        <taxon>Uroviricota</taxon>
        <taxon>Caudoviricetes</taxon>
        <taxon>Herelleviridae</taxon>
        <taxon>Mooreparkvirus</taxon>
        <taxon>Mooreparkvirus Lb3381</taxon>
    </lineage>
</organism>
<dbReference type="KEGG" id="vg:7751044"/>
<dbReference type="Proteomes" id="UP000001878">
    <property type="component" value="Segment"/>
</dbReference>
<protein>
    <submittedName>
        <fullName evidence="1">Uncharacterized protein</fullName>
    </submittedName>
</protein>
<name>C1KFU9_9CAUD</name>
<reference evidence="1 2" key="1">
    <citation type="journal article" date="2009" name="Gene">
        <title>Genome of a virulent bacteriophage Lb338-1 that lyses the probiotic Lactobacillus paracasei cheese strain.</title>
        <authorList>
            <person name="Alemayehu D."/>
            <person name="Ross R.P."/>
            <person name="O'Sullivan O."/>
            <person name="Coffey A."/>
            <person name="Stanton C."/>
            <person name="Fitzgerald G.F."/>
            <person name="McAuliffe O."/>
        </authorList>
    </citation>
    <scope>NUCLEOTIDE SEQUENCE [LARGE SCALE GENOMIC DNA]</scope>
    <source>
        <strain evidence="1">Lb338-1</strain>
    </source>
</reference>
<proteinExistence type="predicted"/>
<gene>
    <name evidence="1" type="ORF">lb338_phage_189</name>
</gene>